<dbReference type="GO" id="GO:0005886">
    <property type="term" value="C:plasma membrane"/>
    <property type="evidence" value="ECO:0007669"/>
    <property type="project" value="UniProtKB-SubCell"/>
</dbReference>
<evidence type="ECO:0000256" key="7">
    <source>
        <dbReference type="SAM" id="Phobius"/>
    </source>
</evidence>
<dbReference type="GO" id="GO:0009246">
    <property type="term" value="P:enterobacterial common antigen biosynthetic process"/>
    <property type="evidence" value="ECO:0007669"/>
    <property type="project" value="TreeGrafter"/>
</dbReference>
<evidence type="ECO:0000256" key="5">
    <source>
        <dbReference type="ARBA" id="ARBA00022989"/>
    </source>
</evidence>
<feature type="transmembrane region" description="Helical" evidence="7">
    <location>
        <begin position="223"/>
        <end position="245"/>
    </location>
</feature>
<feature type="transmembrane region" description="Helical" evidence="7">
    <location>
        <begin position="300"/>
        <end position="318"/>
    </location>
</feature>
<dbReference type="PANTHER" id="PTHR40074">
    <property type="entry name" value="O-ACETYLTRANSFERASE WECH"/>
    <property type="match status" value="1"/>
</dbReference>
<dbReference type="RefSeq" id="WP_035764843.1">
    <property type="nucleotide sequence ID" value="NZ_AP019716.1"/>
</dbReference>
<dbReference type="AlphaFoldDB" id="A0AAP9RDF7"/>
<dbReference type="Proteomes" id="UP000515243">
    <property type="component" value="Chromosome 1"/>
</dbReference>
<evidence type="ECO:0000256" key="6">
    <source>
        <dbReference type="ARBA" id="ARBA00023136"/>
    </source>
</evidence>
<feature type="transmembrane region" description="Helical" evidence="7">
    <location>
        <begin position="143"/>
        <end position="163"/>
    </location>
</feature>
<dbReference type="PANTHER" id="PTHR40074:SF2">
    <property type="entry name" value="O-ACETYLTRANSFERASE WECH"/>
    <property type="match status" value="1"/>
</dbReference>
<evidence type="ECO:0000259" key="8">
    <source>
        <dbReference type="Pfam" id="PF01757"/>
    </source>
</evidence>
<accession>A0AAP9RDF7</accession>
<dbReference type="InterPro" id="IPR002656">
    <property type="entry name" value="Acyl_transf_3_dom"/>
</dbReference>
<organism evidence="9 10">
    <name type="scientific">Clostridium butyricum</name>
    <dbReference type="NCBI Taxonomy" id="1492"/>
    <lineage>
        <taxon>Bacteria</taxon>
        <taxon>Bacillati</taxon>
        <taxon>Bacillota</taxon>
        <taxon>Clostridia</taxon>
        <taxon>Eubacteriales</taxon>
        <taxon>Clostridiaceae</taxon>
        <taxon>Clostridium</taxon>
    </lineage>
</organism>
<evidence type="ECO:0000256" key="2">
    <source>
        <dbReference type="ARBA" id="ARBA00007400"/>
    </source>
</evidence>
<keyword evidence="4 7" id="KW-0812">Transmembrane</keyword>
<protein>
    <submittedName>
        <fullName evidence="9">Acyltransferase</fullName>
    </submittedName>
</protein>
<gene>
    <name evidence="9" type="ORF">FF104_03195</name>
</gene>
<dbReference type="EMBL" id="CP040626">
    <property type="protein sequence ID" value="QMW89986.1"/>
    <property type="molecule type" value="Genomic_DNA"/>
</dbReference>
<evidence type="ECO:0000256" key="4">
    <source>
        <dbReference type="ARBA" id="ARBA00022692"/>
    </source>
</evidence>
<evidence type="ECO:0000313" key="10">
    <source>
        <dbReference type="Proteomes" id="UP000515243"/>
    </source>
</evidence>
<keyword evidence="9" id="KW-0012">Acyltransferase</keyword>
<keyword evidence="9" id="KW-0808">Transferase</keyword>
<feature type="transmembrane region" description="Helical" evidence="7">
    <location>
        <begin position="330"/>
        <end position="351"/>
    </location>
</feature>
<evidence type="ECO:0000256" key="1">
    <source>
        <dbReference type="ARBA" id="ARBA00004651"/>
    </source>
</evidence>
<keyword evidence="6 7" id="KW-0472">Membrane</keyword>
<comment type="subcellular location">
    <subcellularLocation>
        <location evidence="1">Cell membrane</location>
        <topology evidence="1">Multi-pass membrane protein</topology>
    </subcellularLocation>
</comment>
<evidence type="ECO:0000313" key="9">
    <source>
        <dbReference type="EMBL" id="QMW89986.1"/>
    </source>
</evidence>
<dbReference type="GeneID" id="92943129"/>
<sequence>MNKYLSSKIKIVSFITIIAVVFAHAYNWADNYLQPMTTITEGLNYSADIEYFISNGLVRFSVPVFFLISGYLFFYTFKLSITGYIYKLKSRFKSLVIPYFAWSILSIIFCDLLINLPIKIIMDWKYEKETGNILNFLISPPPFQFWFIVDLFKFVIIAPLIYLVIKKLKLYVAIPIFLIWVINFKVPGISNNTIEGLLFFYLGSYLSIWKREDIVSRKFNKKTVAIVSSIWIILLIFKTVYAGIMGMNQQLISIENTLILIIVYKLSVLIGIFSVWYGFDIIFNNESRFSKILNLSEHTFFIYAFHVPILNIIFQYILFKTGYNNEFNLLVYFGSVILVILTAIALSLMLLRYFPVFHMILSGGRGARIFSKNHSDNSENELITRG</sequence>
<name>A0AAP9RDF7_CLOBU</name>
<dbReference type="Pfam" id="PF01757">
    <property type="entry name" value="Acyl_transf_3"/>
    <property type="match status" value="1"/>
</dbReference>
<feature type="transmembrane region" description="Helical" evidence="7">
    <location>
        <begin position="95"/>
        <end position="118"/>
    </location>
</feature>
<comment type="similarity">
    <text evidence="2">Belongs to the acyltransferase 3 family.</text>
</comment>
<reference evidence="9 10" key="1">
    <citation type="submission" date="2019-05" db="EMBL/GenBank/DDBJ databases">
        <authorList>
            <person name="Schori C."/>
            <person name="Ahrens C."/>
        </authorList>
    </citation>
    <scope>NUCLEOTIDE SEQUENCE [LARGE SCALE GENOMIC DNA]</scope>
    <source>
        <strain evidence="9 10">DSM 10702</strain>
    </source>
</reference>
<feature type="transmembrane region" description="Helical" evidence="7">
    <location>
        <begin position="12"/>
        <end position="29"/>
    </location>
</feature>
<feature type="domain" description="Acyltransferase 3" evidence="8">
    <location>
        <begin position="14"/>
        <end position="347"/>
    </location>
</feature>
<proteinExistence type="inferred from homology"/>
<evidence type="ECO:0000256" key="3">
    <source>
        <dbReference type="ARBA" id="ARBA00022475"/>
    </source>
</evidence>
<keyword evidence="5 7" id="KW-1133">Transmembrane helix</keyword>
<keyword evidence="3" id="KW-1003">Cell membrane</keyword>
<dbReference type="GO" id="GO:0016413">
    <property type="term" value="F:O-acetyltransferase activity"/>
    <property type="evidence" value="ECO:0007669"/>
    <property type="project" value="TreeGrafter"/>
</dbReference>
<feature type="transmembrane region" description="Helical" evidence="7">
    <location>
        <begin position="257"/>
        <end position="279"/>
    </location>
</feature>